<dbReference type="eggNOG" id="KOG1703">
    <property type="taxonomic scope" value="Eukaryota"/>
</dbReference>
<evidence type="ECO:0000256" key="9">
    <source>
        <dbReference type="ARBA" id="ARBA00023038"/>
    </source>
</evidence>
<dbReference type="PaxDb" id="10029-XP_007607263.1"/>
<feature type="domain" description="SH3" evidence="17">
    <location>
        <begin position="865"/>
        <end position="926"/>
    </location>
</feature>
<comment type="function">
    <text evidence="11">Probable adapter protein located at the actin cytoskeleton that promotes cell attachment. Necessary for the migratory capacity of epithelial cells. Overexpression enhances cell adhesion to collagen and fibronectin and suppresses anchorage independent growth. May contribute to tumor cell migratory capacity.</text>
</comment>
<feature type="compositionally biased region" description="Polar residues" evidence="16">
    <location>
        <begin position="943"/>
        <end position="963"/>
    </location>
</feature>
<feature type="compositionally biased region" description="Polar residues" evidence="16">
    <location>
        <begin position="1218"/>
        <end position="1232"/>
    </location>
</feature>
<comment type="subcellular location">
    <subcellularLocation>
        <location evidence="2">Cell junction</location>
    </subcellularLocation>
    <subcellularLocation>
        <location evidence="1">Cytoplasm</location>
        <location evidence="1">Cytoskeleton</location>
    </subcellularLocation>
</comment>
<keyword evidence="8" id="KW-0965">Cell junction</keyword>
<dbReference type="GO" id="GO:0033192">
    <property type="term" value="F:calmodulin-dependent protein phosphatase activity"/>
    <property type="evidence" value="ECO:0007669"/>
    <property type="project" value="InterPro"/>
</dbReference>
<dbReference type="SUPFAM" id="SSF50044">
    <property type="entry name" value="SH3-domain"/>
    <property type="match status" value="3"/>
</dbReference>
<dbReference type="InterPro" id="IPR036034">
    <property type="entry name" value="PDZ_sf"/>
</dbReference>
<keyword evidence="6 14" id="KW-0479">Metal-binding</keyword>
<evidence type="ECO:0000256" key="7">
    <source>
        <dbReference type="ARBA" id="ARBA00022833"/>
    </source>
</evidence>
<dbReference type="Pfam" id="PF15936">
    <property type="entry name" value="DUF4749"/>
    <property type="match status" value="1"/>
</dbReference>
<feature type="region of interest" description="Disordered" evidence="16">
    <location>
        <begin position="1112"/>
        <end position="1135"/>
    </location>
</feature>
<organism evidence="21 22">
    <name type="scientific">Cricetulus griseus</name>
    <name type="common">Chinese hamster</name>
    <name type="synonym">Cricetulus barabensis griseus</name>
    <dbReference type="NCBI Taxonomy" id="10029"/>
    <lineage>
        <taxon>Eukaryota</taxon>
        <taxon>Metazoa</taxon>
        <taxon>Chordata</taxon>
        <taxon>Craniata</taxon>
        <taxon>Vertebrata</taxon>
        <taxon>Euteleostomi</taxon>
        <taxon>Mammalia</taxon>
        <taxon>Eutheria</taxon>
        <taxon>Euarchontoglires</taxon>
        <taxon>Glires</taxon>
        <taxon>Rodentia</taxon>
        <taxon>Myomorpha</taxon>
        <taxon>Muroidea</taxon>
        <taxon>Cricetidae</taxon>
        <taxon>Cricetinae</taxon>
        <taxon>Cricetulus</taxon>
    </lineage>
</organism>
<dbReference type="PROSITE" id="PS50831">
    <property type="entry name" value="SOHO"/>
    <property type="match status" value="1"/>
</dbReference>
<dbReference type="InterPro" id="IPR001781">
    <property type="entry name" value="Znf_LIM"/>
</dbReference>
<dbReference type="InParanoid" id="G3GUY3"/>
<dbReference type="Pfam" id="PF02208">
    <property type="entry name" value="Sorb"/>
    <property type="match status" value="1"/>
</dbReference>
<dbReference type="Pfam" id="PF00149">
    <property type="entry name" value="Metallophos"/>
    <property type="match status" value="1"/>
</dbReference>
<dbReference type="InterPro" id="IPR043360">
    <property type="entry name" value="PP2B"/>
</dbReference>
<dbReference type="GO" id="GO:0097720">
    <property type="term" value="P:calcineurin-mediated signaling"/>
    <property type="evidence" value="ECO:0007669"/>
    <property type="project" value="InterPro"/>
</dbReference>
<dbReference type="GO" id="GO:0070161">
    <property type="term" value="C:anchoring junction"/>
    <property type="evidence" value="ECO:0007669"/>
    <property type="project" value="UniProtKB-SubCell"/>
</dbReference>
<protein>
    <recommendedName>
        <fullName evidence="12">PDZ and LIM domain protein 2</fullName>
    </recommendedName>
</protein>
<dbReference type="Gene3D" id="3.60.21.10">
    <property type="match status" value="2"/>
</dbReference>
<feature type="region of interest" description="Disordered" evidence="16">
    <location>
        <begin position="1165"/>
        <end position="1251"/>
    </location>
</feature>
<accession>G3GUY3</accession>
<dbReference type="CDD" id="cd09449">
    <property type="entry name" value="LIM_Mystique"/>
    <property type="match status" value="1"/>
</dbReference>
<keyword evidence="5" id="KW-0597">Phosphoprotein</keyword>
<dbReference type="SMART" id="SM00326">
    <property type="entry name" value="SH3"/>
    <property type="match status" value="3"/>
</dbReference>
<dbReference type="EMBL" id="JH000034">
    <property type="protein sequence ID" value="EGV91966.1"/>
    <property type="molecule type" value="Genomic_DNA"/>
</dbReference>
<feature type="region of interest" description="Disordered" evidence="16">
    <location>
        <begin position="352"/>
        <end position="399"/>
    </location>
</feature>
<dbReference type="InterPro" id="IPR036028">
    <property type="entry name" value="SH3-like_dom_sf"/>
</dbReference>
<evidence type="ECO:0000256" key="10">
    <source>
        <dbReference type="ARBA" id="ARBA00023212"/>
    </source>
</evidence>
<dbReference type="SMART" id="SM00228">
    <property type="entry name" value="PDZ"/>
    <property type="match status" value="1"/>
</dbReference>
<dbReference type="CDD" id="cd11924">
    <property type="entry name" value="SH3_Vinexin_2"/>
    <property type="match status" value="1"/>
</dbReference>
<dbReference type="Gene3D" id="2.30.42.10">
    <property type="match status" value="1"/>
</dbReference>
<feature type="compositionally biased region" description="Polar residues" evidence="16">
    <location>
        <begin position="587"/>
        <end position="600"/>
    </location>
</feature>
<evidence type="ECO:0000256" key="16">
    <source>
        <dbReference type="SAM" id="MobiDB-lite"/>
    </source>
</evidence>
<evidence type="ECO:0000256" key="13">
    <source>
        <dbReference type="ARBA" id="ARBA00046459"/>
    </source>
</evidence>
<dbReference type="Pfam" id="PF14604">
    <property type="entry name" value="SH3_9"/>
    <property type="match status" value="2"/>
</dbReference>
<dbReference type="Pfam" id="PF00018">
    <property type="entry name" value="SH3_1"/>
    <property type="match status" value="1"/>
</dbReference>
<dbReference type="SMART" id="SM00156">
    <property type="entry name" value="PP2Ac"/>
    <property type="match status" value="1"/>
</dbReference>
<evidence type="ECO:0000256" key="3">
    <source>
        <dbReference type="ARBA" id="ARBA00022443"/>
    </source>
</evidence>
<feature type="domain" description="LIM zinc-binding" evidence="18">
    <location>
        <begin position="1322"/>
        <end position="1382"/>
    </location>
</feature>
<evidence type="ECO:0000256" key="12">
    <source>
        <dbReference type="ARBA" id="ARBA00039370"/>
    </source>
</evidence>
<dbReference type="PROSITE" id="PS50106">
    <property type="entry name" value="PDZ"/>
    <property type="match status" value="1"/>
</dbReference>
<evidence type="ECO:0000259" key="19">
    <source>
        <dbReference type="PROSITE" id="PS50106"/>
    </source>
</evidence>
<dbReference type="FunFam" id="2.30.42.10:FF:000130">
    <property type="entry name" value="PDZ and LIM domain 2 (mystique)"/>
    <property type="match status" value="1"/>
</dbReference>
<evidence type="ECO:0000256" key="5">
    <source>
        <dbReference type="ARBA" id="ARBA00022553"/>
    </source>
</evidence>
<keyword evidence="9 14" id="KW-0440">LIM domain</keyword>
<dbReference type="SUPFAM" id="SSF56300">
    <property type="entry name" value="Metallo-dependent phosphatases"/>
    <property type="match status" value="1"/>
</dbReference>
<evidence type="ECO:0000256" key="6">
    <source>
        <dbReference type="ARBA" id="ARBA00022723"/>
    </source>
</evidence>
<dbReference type="GO" id="GO:0005856">
    <property type="term" value="C:cytoskeleton"/>
    <property type="evidence" value="ECO:0007669"/>
    <property type="project" value="UniProtKB-SubCell"/>
</dbReference>
<feature type="region of interest" description="Disordered" evidence="16">
    <location>
        <begin position="476"/>
        <end position="510"/>
    </location>
</feature>
<dbReference type="Gene3D" id="2.10.110.10">
    <property type="entry name" value="Cysteine Rich Protein"/>
    <property type="match status" value="1"/>
</dbReference>
<feature type="compositionally biased region" description="Polar residues" evidence="16">
    <location>
        <begin position="1121"/>
        <end position="1134"/>
    </location>
</feature>
<comment type="subunit">
    <text evidence="13">Interacts with alpha-actinins ACTN1 and ACTN4, FLNA and MYH9. Interacts (via LIM zinc-binding domain) with MKRN2.</text>
</comment>
<evidence type="ECO:0000259" key="20">
    <source>
        <dbReference type="PROSITE" id="PS50831"/>
    </source>
</evidence>
<feature type="compositionally biased region" description="Polar residues" evidence="16">
    <location>
        <begin position="702"/>
        <end position="711"/>
    </location>
</feature>
<dbReference type="SUPFAM" id="SSF57716">
    <property type="entry name" value="Glucocorticoid receptor-like (DNA-binding domain)"/>
    <property type="match status" value="1"/>
</dbReference>
<dbReference type="PROSITE" id="PS50002">
    <property type="entry name" value="SH3"/>
    <property type="match status" value="3"/>
</dbReference>
<evidence type="ECO:0000256" key="4">
    <source>
        <dbReference type="ARBA" id="ARBA00022490"/>
    </source>
</evidence>
<dbReference type="InterPro" id="IPR004843">
    <property type="entry name" value="Calcineurin-like_PHP"/>
</dbReference>
<feature type="compositionally biased region" description="Polar residues" evidence="16">
    <location>
        <begin position="612"/>
        <end position="629"/>
    </location>
</feature>
<dbReference type="InterPro" id="IPR006186">
    <property type="entry name" value="Ser/Thr-sp_prot-phosphatase"/>
</dbReference>
<gene>
    <name evidence="21" type="ORF">I79_001509</name>
</gene>
<dbReference type="PROSITE" id="PS50023">
    <property type="entry name" value="LIM_DOMAIN_2"/>
    <property type="match status" value="1"/>
</dbReference>
<keyword evidence="4" id="KW-0963">Cytoplasm</keyword>
<dbReference type="InterPro" id="IPR001452">
    <property type="entry name" value="SH3_domain"/>
</dbReference>
<feature type="domain" description="SH3" evidence="17">
    <location>
        <begin position="791"/>
        <end position="850"/>
    </location>
</feature>
<keyword evidence="3 15" id="KW-0728">SH3 domain</keyword>
<feature type="domain" description="PDZ" evidence="19">
    <location>
        <begin position="1040"/>
        <end position="1124"/>
    </location>
</feature>
<dbReference type="GlyGen" id="G3GUY3">
    <property type="glycosylation" value="1 site"/>
</dbReference>
<feature type="domain" description="SH3" evidence="17">
    <location>
        <begin position="1000"/>
        <end position="1075"/>
    </location>
</feature>
<evidence type="ECO:0000256" key="14">
    <source>
        <dbReference type="PROSITE-ProRule" id="PRU00125"/>
    </source>
</evidence>
<feature type="domain" description="SoHo" evidence="20">
    <location>
        <begin position="511"/>
        <end position="579"/>
    </location>
</feature>
<dbReference type="PRINTS" id="PR00114">
    <property type="entry name" value="STPHPHTASE"/>
</dbReference>
<dbReference type="CDD" id="cd11921">
    <property type="entry name" value="SH3_Vinexin_1"/>
    <property type="match status" value="1"/>
</dbReference>
<dbReference type="CDD" id="cd06753">
    <property type="entry name" value="PDZ_PDLIM-like"/>
    <property type="match status" value="1"/>
</dbReference>
<dbReference type="InterPro" id="IPR003127">
    <property type="entry name" value="SoHo_dom"/>
</dbReference>
<sequence>NGKPKMDVLKNHLVKEGRVEEEVALKIINDGAAILRQEMTMIEVDAPITVCGDIHGQFFDLMKLFEVGGPPSNTRYLFLGDYVDRGYFSIELDRFTEPPAFGPVCDLLWSDPLEEYGSEKNQEHYSHNTVRGCSYFFRYRMYRKSQATGFPSLITIFSAPNYLDVYNNKAAVLKYENNVMNIRQFNCSPHPYWLPNFMDVFTWSLPFVGEKVTEMLVNILNICSDDELISEDDTEGVSSVRKEIIKNKIRAIGKMARVFSVLREESESVLTLKGLTPTGTLPLGVLSGGKQTIESAVRGYPHRIRTFEEARGLDRINERMPPRKEGGQLDGPVRALEPKKFAAAVGMARIPGLGRSSAPSSLENKEDNESDVALLSPKDPDRVHTKEQLAHPVSSNLDPSMQGLPDGLSLDDFIPGHLRAPIGSPPRGTRVPVIHNGGSNTLNFQFHDPAPRTVCNGYAPPRRDGFQNPDPAWYQTWPGPGNRPSVSPKQPASQHAQNWSATWTKDNKRRDKRWVKYEGIGPVDESGMPIAPRSSVDSPRDWYRKMFQQIHRKMPDVQLDWTSEDPPKVVSSRASPADPRHPGPQQKPASRSGTTVTPSGRNWGHSEETSRDTFNYNFGPSSSGLQHPNQVPRRREKVENVWTEDSWNQFLQELETGHKPKKPLVDDPVETPAQPIEVLLERELAKLSAELDKDLRAIETRVPSSKNSQAPRRSPEQPAPEQRPTARTASAWRPSSPHAPYFGSSGSLSPHRMADGGGSPFLGRRDFVYPSSAREPSAPERGSSPARKEEKKRKAARLKFDFQAQSPKELTLQKGDIVYIHKEVDKNWLEGEHHGRLGIFPSNYVEVLPEDEIPKPIKQPTYQVLEYGDAVAQYTFKGDLEVELSFRKGEHICLIRKVNEHWYEGRITGTGRQGIFPASYVQINREPRLRLCDDSPQLPPSPHLTTTARLPCHSSSATAQVDSTDWGGRTSPRRSGFPFPITLQEQPRPQTQVHMFTQHASLSRYRAMYQYRPQNEDELELREGDRVDVMQQCDDGWFVGMPLTVDVVGPAPWGFRISGGRDFHTPIIVTKVTERGKAEAADLRPGDIIVAINGERAESMLHAEAQSKIRQSASPLRLQLDRSQPASPGQTNGDGSLEVLAARFQGSLRTHHDSQFSKRPAYFSQASLSPRPGSPFSTPPPTSPLAVSGEDVIGCSFQSLTHSPGPAATHHLSYPGHPTSQQASHSSTSNFTVRVPLHSPGPRSSSPRFSGLDLEEDSEVFKMLQENRQGRAAPRQSSSFRLLQEALEAEERGGTPAFVPSSLSSQASLPTSKALATPPKLHTCEKCSANISNQAVRIQEGRYRHPGCYTCADCGLNLKMRGHFWVGNELYCEKHARQRYSMPGTLSSRA</sequence>
<feature type="compositionally biased region" description="Low complexity" evidence="16">
    <location>
        <begin position="1240"/>
        <end position="1251"/>
    </location>
</feature>
<keyword evidence="10" id="KW-0206">Cytoskeleton</keyword>
<evidence type="ECO:0000256" key="1">
    <source>
        <dbReference type="ARBA" id="ARBA00004245"/>
    </source>
</evidence>
<evidence type="ECO:0000259" key="17">
    <source>
        <dbReference type="PROSITE" id="PS50002"/>
    </source>
</evidence>
<dbReference type="Proteomes" id="UP000001075">
    <property type="component" value="Unassembled WGS sequence"/>
</dbReference>
<evidence type="ECO:0000256" key="2">
    <source>
        <dbReference type="ARBA" id="ARBA00004282"/>
    </source>
</evidence>
<dbReference type="InterPro" id="IPR001478">
    <property type="entry name" value="PDZ"/>
</dbReference>
<dbReference type="SUPFAM" id="SSF50156">
    <property type="entry name" value="PDZ domain-like"/>
    <property type="match status" value="1"/>
</dbReference>
<feature type="non-terminal residue" evidence="21">
    <location>
        <position position="1"/>
    </location>
</feature>
<feature type="compositionally biased region" description="Basic and acidic residues" evidence="16">
    <location>
        <begin position="378"/>
        <end position="389"/>
    </location>
</feature>
<evidence type="ECO:0000313" key="21">
    <source>
        <dbReference type="EMBL" id="EGV91966.1"/>
    </source>
</evidence>
<reference evidence="22" key="1">
    <citation type="journal article" date="2011" name="Nat. Biotechnol.">
        <title>The genomic sequence of the Chinese hamster ovary (CHO)-K1 cell line.</title>
        <authorList>
            <person name="Xu X."/>
            <person name="Nagarajan H."/>
            <person name="Lewis N.E."/>
            <person name="Pan S."/>
            <person name="Cai Z."/>
            <person name="Liu X."/>
            <person name="Chen W."/>
            <person name="Xie M."/>
            <person name="Wang W."/>
            <person name="Hammond S."/>
            <person name="Andersen M.R."/>
            <person name="Neff N."/>
            <person name="Passarelli B."/>
            <person name="Koh W."/>
            <person name="Fan H.C."/>
            <person name="Wang J."/>
            <person name="Gui Y."/>
            <person name="Lee K.H."/>
            <person name="Betenbaugh M.J."/>
            <person name="Quake S.R."/>
            <person name="Famili I."/>
            <person name="Palsson B.O."/>
            <person name="Wang J."/>
        </authorList>
    </citation>
    <scope>NUCLEOTIDE SEQUENCE [LARGE SCALE GENOMIC DNA]</scope>
    <source>
        <strain evidence="22">CHO K1 cell line</strain>
    </source>
</reference>
<dbReference type="Pfam" id="PF00595">
    <property type="entry name" value="PDZ"/>
    <property type="match status" value="1"/>
</dbReference>
<proteinExistence type="predicted"/>
<dbReference type="InterPro" id="IPR035608">
    <property type="entry name" value="Vinexin_SH3_2"/>
</dbReference>
<dbReference type="GO" id="GO:0046872">
    <property type="term" value="F:metal ion binding"/>
    <property type="evidence" value="ECO:0007669"/>
    <property type="project" value="UniProtKB-KW"/>
</dbReference>
<evidence type="ECO:0000259" key="18">
    <source>
        <dbReference type="PROSITE" id="PS50023"/>
    </source>
</evidence>
<feature type="region of interest" description="Disordered" evidence="16">
    <location>
        <begin position="699"/>
        <end position="795"/>
    </location>
</feature>
<dbReference type="Pfam" id="PF00412">
    <property type="entry name" value="LIM"/>
    <property type="match status" value="1"/>
</dbReference>
<dbReference type="PANTHER" id="PTHR45673">
    <property type="entry name" value="SERINE/THREONINE-PROTEIN PHOSPHATASE 2B CATALYTIC SUBUNIT 1-RELATED"/>
    <property type="match status" value="1"/>
</dbReference>
<dbReference type="InterPro" id="IPR029052">
    <property type="entry name" value="Metallo-depent_PP-like"/>
</dbReference>
<dbReference type="SMART" id="SM00459">
    <property type="entry name" value="Sorb"/>
    <property type="match status" value="1"/>
</dbReference>
<feature type="region of interest" description="Disordered" evidence="16">
    <location>
        <begin position="557"/>
        <end position="636"/>
    </location>
</feature>
<evidence type="ECO:0000313" key="22">
    <source>
        <dbReference type="Proteomes" id="UP000001075"/>
    </source>
</evidence>
<name>G3GUY3_CRIGR</name>
<dbReference type="FunFam" id="2.10.110.10:FF:000085">
    <property type="entry name" value="PDZ and LIM domain 2 (mystique)"/>
    <property type="match status" value="1"/>
</dbReference>
<dbReference type="InterPro" id="IPR035609">
    <property type="entry name" value="Vinexin_SH3_1"/>
</dbReference>
<keyword evidence="7 14" id="KW-0862">Zinc</keyword>
<evidence type="ECO:0000256" key="15">
    <source>
        <dbReference type="PROSITE-ProRule" id="PRU00192"/>
    </source>
</evidence>
<feature type="compositionally biased region" description="Polar residues" evidence="16">
    <location>
        <begin position="484"/>
        <end position="504"/>
    </location>
</feature>
<feature type="region of interest" description="Disordered" evidence="16">
    <location>
        <begin position="943"/>
        <end position="974"/>
    </location>
</feature>
<dbReference type="PROSITE" id="PS00478">
    <property type="entry name" value="LIM_DOMAIN_1"/>
    <property type="match status" value="1"/>
</dbReference>
<dbReference type="InterPro" id="IPR031847">
    <property type="entry name" value="PDLI1-4/Zasp-like_mid"/>
</dbReference>
<dbReference type="FunCoup" id="G3GUY3">
    <property type="interactions" value="378"/>
</dbReference>
<evidence type="ECO:0000256" key="11">
    <source>
        <dbReference type="ARBA" id="ARBA00037701"/>
    </source>
</evidence>
<evidence type="ECO:0000256" key="8">
    <source>
        <dbReference type="ARBA" id="ARBA00022949"/>
    </source>
</evidence>
<dbReference type="Gene3D" id="2.30.30.40">
    <property type="entry name" value="SH3 Domains"/>
    <property type="match status" value="3"/>
</dbReference>
<dbReference type="STRING" id="10029.G3GUY3"/>
<dbReference type="SMART" id="SM00132">
    <property type="entry name" value="LIM"/>
    <property type="match status" value="1"/>
</dbReference>